<feature type="domain" description="HIT" evidence="2">
    <location>
        <begin position="2"/>
        <end position="104"/>
    </location>
</feature>
<dbReference type="Pfam" id="PF01230">
    <property type="entry name" value="HIT"/>
    <property type="match status" value="1"/>
</dbReference>
<dbReference type="PIRSF" id="PIRSF000714">
    <property type="entry name" value="HIT"/>
    <property type="match status" value="1"/>
</dbReference>
<evidence type="ECO:0000259" key="2">
    <source>
        <dbReference type="PROSITE" id="PS51084"/>
    </source>
</evidence>
<accession>A0ABV4M1Q3</accession>
<comment type="caution">
    <text evidence="1">Lacks conserved residue(s) required for the propagation of feature annotation.</text>
</comment>
<dbReference type="EMBL" id="JBGOOT010000001">
    <property type="protein sequence ID" value="MEZ8193649.1"/>
    <property type="molecule type" value="Genomic_DNA"/>
</dbReference>
<dbReference type="Gene3D" id="3.30.428.10">
    <property type="entry name" value="HIT-like"/>
    <property type="match status" value="1"/>
</dbReference>
<dbReference type="SUPFAM" id="SSF54197">
    <property type="entry name" value="HIT-like"/>
    <property type="match status" value="1"/>
</dbReference>
<comment type="caution">
    <text evidence="3">The sequence shown here is derived from an EMBL/GenBank/DDBJ whole genome shotgun (WGS) entry which is preliminary data.</text>
</comment>
<proteinExistence type="predicted"/>
<evidence type="ECO:0000313" key="4">
    <source>
        <dbReference type="Proteomes" id="UP001569153"/>
    </source>
</evidence>
<evidence type="ECO:0000313" key="3">
    <source>
        <dbReference type="EMBL" id="MEZ8193649.1"/>
    </source>
</evidence>
<dbReference type="InterPro" id="IPR026026">
    <property type="entry name" value="HIT_Hint"/>
</dbReference>
<protein>
    <submittedName>
        <fullName evidence="3">HIT domain-containing protein</fullName>
    </submittedName>
</protein>
<dbReference type="InterPro" id="IPR011146">
    <property type="entry name" value="HIT-like"/>
</dbReference>
<dbReference type="InterPro" id="IPR036265">
    <property type="entry name" value="HIT-like_sf"/>
</dbReference>
<dbReference type="Proteomes" id="UP001569153">
    <property type="component" value="Unassembled WGS sequence"/>
</dbReference>
<reference evidence="3 4" key="1">
    <citation type="submission" date="2024-06" db="EMBL/GenBank/DDBJ databases">
        <authorList>
            <person name="Steensen K."/>
            <person name="Seneca J."/>
            <person name="Bartlau N."/>
            <person name="Yu A.X."/>
            <person name="Polz M.F."/>
        </authorList>
    </citation>
    <scope>NUCLEOTIDE SEQUENCE [LARGE SCALE GENOMIC DNA]</scope>
    <source>
        <strain evidence="3 4">FF146</strain>
    </source>
</reference>
<gene>
    <name evidence="3" type="ORF">ACED38_02000</name>
</gene>
<keyword evidence="4" id="KW-1185">Reference proteome</keyword>
<evidence type="ECO:0000256" key="1">
    <source>
        <dbReference type="PROSITE-ProRule" id="PRU00464"/>
    </source>
</evidence>
<dbReference type="PROSITE" id="PS51084">
    <property type="entry name" value="HIT_2"/>
    <property type="match status" value="1"/>
</dbReference>
<dbReference type="RefSeq" id="WP_371729664.1">
    <property type="nucleotide sequence ID" value="NZ_JBGOOT010000001.1"/>
</dbReference>
<name>A0ABV4M1Q3_9VIBR</name>
<sequence length="146" mass="16619">MDFILHPQLAKDTTVIGHFPLCIALLHKDNAVPWVILVPKRNELKELHHLPMNEQQQFLVESQTINQTLEVLFTPDKINLGALGNMVPQLHIHHIARFISDVAWPGPVWGNTQGEFRSDDEQLSLLKQLQTKLQDSPIFSIHEPSA</sequence>
<organism evidence="3 4">
    <name type="scientific">Vibrio cortegadensis</name>
    <dbReference type="NCBI Taxonomy" id="1328770"/>
    <lineage>
        <taxon>Bacteria</taxon>
        <taxon>Pseudomonadati</taxon>
        <taxon>Pseudomonadota</taxon>
        <taxon>Gammaproteobacteria</taxon>
        <taxon>Vibrionales</taxon>
        <taxon>Vibrionaceae</taxon>
        <taxon>Vibrio</taxon>
    </lineage>
</organism>